<feature type="repeat" description="TPR" evidence="1">
    <location>
        <begin position="557"/>
        <end position="590"/>
    </location>
</feature>
<reference evidence="3 4" key="1">
    <citation type="submission" date="2024-04" db="EMBL/GenBank/DDBJ databases">
        <authorList>
            <consortium name="Genoscope - CEA"/>
            <person name="William W."/>
        </authorList>
    </citation>
    <scope>NUCLEOTIDE SEQUENCE [LARGE SCALE GENOMIC DNA]</scope>
</reference>
<evidence type="ECO:0000313" key="3">
    <source>
        <dbReference type="EMBL" id="CAL1536379.1"/>
    </source>
</evidence>
<comment type="caution">
    <text evidence="3">The sequence shown here is derived from an EMBL/GenBank/DDBJ whole genome shotgun (WGS) entry which is preliminary data.</text>
</comment>
<dbReference type="PROSITE" id="PS50293">
    <property type="entry name" value="TPR_REGION"/>
    <property type="match status" value="1"/>
</dbReference>
<dbReference type="EMBL" id="CAXITT010000228">
    <property type="protein sequence ID" value="CAL1536379.1"/>
    <property type="molecule type" value="Genomic_DNA"/>
</dbReference>
<accession>A0AAV2HR32</accession>
<feature type="repeat" description="TPR" evidence="1">
    <location>
        <begin position="286"/>
        <end position="319"/>
    </location>
</feature>
<evidence type="ECO:0000256" key="1">
    <source>
        <dbReference type="PROSITE-ProRule" id="PRU00339"/>
    </source>
</evidence>
<dbReference type="Gene3D" id="1.25.40.10">
    <property type="entry name" value="Tetratricopeptide repeat domain"/>
    <property type="match status" value="5"/>
</dbReference>
<evidence type="ECO:0000256" key="2">
    <source>
        <dbReference type="SAM" id="MobiDB-lite"/>
    </source>
</evidence>
<feature type="compositionally biased region" description="Polar residues" evidence="2">
    <location>
        <begin position="34"/>
        <end position="48"/>
    </location>
</feature>
<organism evidence="3 4">
    <name type="scientific">Lymnaea stagnalis</name>
    <name type="common">Great pond snail</name>
    <name type="synonym">Helix stagnalis</name>
    <dbReference type="NCBI Taxonomy" id="6523"/>
    <lineage>
        <taxon>Eukaryota</taxon>
        <taxon>Metazoa</taxon>
        <taxon>Spiralia</taxon>
        <taxon>Lophotrochozoa</taxon>
        <taxon>Mollusca</taxon>
        <taxon>Gastropoda</taxon>
        <taxon>Heterobranchia</taxon>
        <taxon>Euthyneura</taxon>
        <taxon>Panpulmonata</taxon>
        <taxon>Hygrophila</taxon>
        <taxon>Lymnaeoidea</taxon>
        <taxon>Lymnaeidae</taxon>
        <taxon>Lymnaea</taxon>
    </lineage>
</organism>
<dbReference type="SUPFAM" id="SSF48452">
    <property type="entry name" value="TPR-like"/>
    <property type="match status" value="2"/>
</dbReference>
<dbReference type="PROSITE" id="PS50005">
    <property type="entry name" value="TPR"/>
    <property type="match status" value="3"/>
</dbReference>
<feature type="region of interest" description="Disordered" evidence="2">
    <location>
        <begin position="90"/>
        <end position="138"/>
    </location>
</feature>
<protein>
    <submittedName>
        <fullName evidence="3">Uncharacterized protein</fullName>
    </submittedName>
</protein>
<gene>
    <name evidence="3" type="ORF">GSLYS_00010292001</name>
</gene>
<dbReference type="SMART" id="SM00028">
    <property type="entry name" value="TPR"/>
    <property type="match status" value="8"/>
</dbReference>
<feature type="region of interest" description="Disordered" evidence="2">
    <location>
        <begin position="16"/>
        <end position="54"/>
    </location>
</feature>
<feature type="compositionally biased region" description="Basic and acidic residues" evidence="2">
    <location>
        <begin position="117"/>
        <end position="135"/>
    </location>
</feature>
<dbReference type="AlphaFoldDB" id="A0AAV2HR32"/>
<dbReference type="PANTHER" id="PTHR45153:SF1">
    <property type="entry name" value="TETRATRICOPEPTIDE REPEAT PROTEIN 16"/>
    <property type="match status" value="1"/>
</dbReference>
<keyword evidence="1" id="KW-0802">TPR repeat</keyword>
<evidence type="ECO:0000313" key="4">
    <source>
        <dbReference type="Proteomes" id="UP001497497"/>
    </source>
</evidence>
<dbReference type="InterPro" id="IPR019734">
    <property type="entry name" value="TPR_rpt"/>
</dbReference>
<dbReference type="Pfam" id="PF13432">
    <property type="entry name" value="TPR_16"/>
    <property type="match status" value="1"/>
</dbReference>
<dbReference type="Proteomes" id="UP001497497">
    <property type="component" value="Unassembled WGS sequence"/>
</dbReference>
<name>A0AAV2HR32_LYMST</name>
<sequence>MEKNKIVSFIPNPFENVEMSETPDPDSFFGDNDSILSPFNFNTESEPNQHGYHRDPGEVNVHQFYPVLEHSFNRKQFVKKDLSLKAIAEEVQRSDPHSNSSSESGGDASNEEGDGDTEAKEDKNKQENEELRDELNNVDNTIIETTNPEDAIQDPYHSIDGLKSQESVFATAVDEDSLQAALMRNQGTSTQGNWINNKIHKNIKLAKVIHERAYEHYQKAMENTKDPVSVVTLLNKAISLKSDEPQFYVKRAEAFLQLCDLQSSILNYKKACLLEPHNETYYYRLAFLYYFQGQTLFDLSMFAEALESFSRASEMVPENVGYHIRSLSCLAALQRHNECLALVNKRLETDRNNPDLYILRARLHEMFRNSTLCYYDIKDALSLDPNHTEALAMMKTMTNRSNTNKLQAMHLNIAGKHREALQKMTIAIETNPSVADYHVLRGALYRKLNDFNAAIDDFLLALDKCDHNEKDPVYKKSQRQLLLTYNDFAVECFHKGFYDEAIILLNKAIKGEKSEKSLYVNRGDCFYKQGQLKFALEDYHQALELDPQESAIKSRISIIYNDFGVELFQDKKYSEAEAKFSQAIEFNPSVGQYYVSRARCRYLTENMTGAREDLLLGLWLAPKNEEVISLMSRLFPGKSVGDVINSEAAQVAQNALMADTDKAPAEPSNPQTIEGGDVAFDEDTIKQGEGQLSNQGEATKWHPGGSSKSYRMCMEEREFYIQQVKEKKKVELKVKDALINRKSLHYNGGKINALPPPRNHNNKKRSTNWRTFTLGVGGAQ</sequence>
<dbReference type="Pfam" id="PF00515">
    <property type="entry name" value="TPR_1"/>
    <property type="match status" value="1"/>
</dbReference>
<dbReference type="InterPro" id="IPR011990">
    <property type="entry name" value="TPR-like_helical_dom_sf"/>
</dbReference>
<dbReference type="PANTHER" id="PTHR45153">
    <property type="entry name" value="TETRATRICOPEPTIDE REPEAT PROTEIN 16"/>
    <property type="match status" value="1"/>
</dbReference>
<feature type="repeat" description="TPR" evidence="1">
    <location>
        <begin position="516"/>
        <end position="549"/>
    </location>
</feature>
<feature type="compositionally biased region" description="Low complexity" evidence="2">
    <location>
        <begin position="98"/>
        <end position="108"/>
    </location>
</feature>
<proteinExistence type="predicted"/>
<keyword evidence="4" id="KW-1185">Reference proteome</keyword>